<comment type="similarity">
    <text evidence="1">Belongs to the pseudouridine synthase RluA family.</text>
</comment>
<dbReference type="InterPro" id="IPR020103">
    <property type="entry name" value="PsdUridine_synth_cat_dom_sf"/>
</dbReference>
<dbReference type="InterPro" id="IPR036986">
    <property type="entry name" value="S4_RNA-bd_sf"/>
</dbReference>
<evidence type="ECO:0000256" key="2">
    <source>
        <dbReference type="ARBA" id="ARBA00023235"/>
    </source>
</evidence>
<accession>X1E4C6</accession>
<dbReference type="Pfam" id="PF00849">
    <property type="entry name" value="PseudoU_synth_2"/>
    <property type="match status" value="1"/>
</dbReference>
<evidence type="ECO:0000313" key="4">
    <source>
        <dbReference type="EMBL" id="GAH28116.1"/>
    </source>
</evidence>
<dbReference type="SUPFAM" id="SSF55174">
    <property type="entry name" value="Alpha-L RNA-binding motif"/>
    <property type="match status" value="1"/>
</dbReference>
<dbReference type="GO" id="GO:0003723">
    <property type="term" value="F:RNA binding"/>
    <property type="evidence" value="ECO:0007669"/>
    <property type="project" value="InterPro"/>
</dbReference>
<organism evidence="4">
    <name type="scientific">marine sediment metagenome</name>
    <dbReference type="NCBI Taxonomy" id="412755"/>
    <lineage>
        <taxon>unclassified sequences</taxon>
        <taxon>metagenomes</taxon>
        <taxon>ecological metagenomes</taxon>
    </lineage>
</organism>
<dbReference type="PANTHER" id="PTHR21600:SF44">
    <property type="entry name" value="RIBOSOMAL LARGE SUBUNIT PSEUDOURIDINE SYNTHASE D"/>
    <property type="match status" value="1"/>
</dbReference>
<dbReference type="GO" id="GO:0000455">
    <property type="term" value="P:enzyme-directed rRNA pseudouridine synthesis"/>
    <property type="evidence" value="ECO:0007669"/>
    <property type="project" value="TreeGrafter"/>
</dbReference>
<dbReference type="EMBL" id="BARU01000159">
    <property type="protein sequence ID" value="GAH28116.1"/>
    <property type="molecule type" value="Genomic_DNA"/>
</dbReference>
<dbReference type="NCBIfam" id="TIGR00005">
    <property type="entry name" value="rluA_subfam"/>
    <property type="match status" value="1"/>
</dbReference>
<dbReference type="SMART" id="SM00363">
    <property type="entry name" value="S4"/>
    <property type="match status" value="1"/>
</dbReference>
<dbReference type="CDD" id="cd02869">
    <property type="entry name" value="PseudoU_synth_RluA_like"/>
    <property type="match status" value="1"/>
</dbReference>
<dbReference type="Gene3D" id="3.30.2350.10">
    <property type="entry name" value="Pseudouridine synthase"/>
    <property type="match status" value="1"/>
</dbReference>
<dbReference type="PROSITE" id="PS50889">
    <property type="entry name" value="S4"/>
    <property type="match status" value="1"/>
</dbReference>
<dbReference type="InterPro" id="IPR006224">
    <property type="entry name" value="PsdUridine_synth_RluA-like_CS"/>
</dbReference>
<dbReference type="InterPro" id="IPR006225">
    <property type="entry name" value="PsdUridine_synth_RluC/D"/>
</dbReference>
<dbReference type="Pfam" id="PF01479">
    <property type="entry name" value="S4"/>
    <property type="match status" value="1"/>
</dbReference>
<feature type="domain" description="RNA-binding S4" evidence="3">
    <location>
        <begin position="16"/>
        <end position="80"/>
    </location>
</feature>
<dbReference type="Gene3D" id="3.10.290.10">
    <property type="entry name" value="RNA-binding S4 domain"/>
    <property type="match status" value="1"/>
</dbReference>
<dbReference type="AlphaFoldDB" id="X1E4C6"/>
<dbReference type="InterPro" id="IPR002942">
    <property type="entry name" value="S4_RNA-bd"/>
</dbReference>
<dbReference type="InterPro" id="IPR050188">
    <property type="entry name" value="RluA_PseudoU_synthase"/>
</dbReference>
<dbReference type="GO" id="GO:0009982">
    <property type="term" value="F:pseudouridine synthase activity"/>
    <property type="evidence" value="ECO:0007669"/>
    <property type="project" value="InterPro"/>
</dbReference>
<dbReference type="InterPro" id="IPR006145">
    <property type="entry name" value="PsdUridine_synth_RsuA/RluA"/>
</dbReference>
<comment type="caution">
    <text evidence="4">The sequence shown here is derived from an EMBL/GenBank/DDBJ whole genome shotgun (WGS) entry which is preliminary data.</text>
</comment>
<keyword evidence="2" id="KW-0413">Isomerase</keyword>
<gene>
    <name evidence="4" type="ORF">S03H2_00695</name>
</gene>
<evidence type="ECO:0000259" key="3">
    <source>
        <dbReference type="SMART" id="SM00363"/>
    </source>
</evidence>
<dbReference type="PANTHER" id="PTHR21600">
    <property type="entry name" value="MITOCHONDRIAL RNA PSEUDOURIDINE SYNTHASE"/>
    <property type="match status" value="1"/>
</dbReference>
<evidence type="ECO:0000256" key="1">
    <source>
        <dbReference type="ARBA" id="ARBA00010876"/>
    </source>
</evidence>
<dbReference type="PROSITE" id="PS01129">
    <property type="entry name" value="PSI_RLU"/>
    <property type="match status" value="1"/>
</dbReference>
<proteinExistence type="inferred from homology"/>
<reference evidence="4" key="1">
    <citation type="journal article" date="2014" name="Front. Microbiol.">
        <title>High frequency of phylogenetically diverse reductive dehalogenase-homologous genes in deep subseafloor sedimentary metagenomes.</title>
        <authorList>
            <person name="Kawai M."/>
            <person name="Futagami T."/>
            <person name="Toyoda A."/>
            <person name="Takaki Y."/>
            <person name="Nishi S."/>
            <person name="Hori S."/>
            <person name="Arai W."/>
            <person name="Tsubouchi T."/>
            <person name="Morono Y."/>
            <person name="Uchiyama I."/>
            <person name="Ito T."/>
            <person name="Fujiyama A."/>
            <person name="Inagaki F."/>
            <person name="Takami H."/>
        </authorList>
    </citation>
    <scope>NUCLEOTIDE SEQUENCE</scope>
    <source>
        <strain evidence="4">Expedition CK06-06</strain>
    </source>
</reference>
<sequence>MTEKEKSLIFTGEEKIRIDLYLTQKEIYPYRSQIRNLIAQDKIKVNNNQVKPSYILKNGDVIDLAIPENKELEIKAEAIPLDIIYEDEHLVVINKPANMIVHPAGKIRSGTLVNALLYHCRDSLSGIGGIIRPGIVHRLDKNTSGLMVAAKNDFAHLDLSKQIKEHQVTKKYLALVHGSLKEDSGIIDAPIGRSMKNRKKMAVTVEGKSREAVTQFKVLKRFSGYSLVEATLRTGRTHQIRVHLAFIGYPIVGDQLYGHKKQGLNISRQALHSHILGFVHPSSKKYMEFCAHLPQDMQEIIDCLEGDEK</sequence>
<dbReference type="CDD" id="cd00165">
    <property type="entry name" value="S4"/>
    <property type="match status" value="1"/>
</dbReference>
<name>X1E4C6_9ZZZZ</name>
<protein>
    <recommendedName>
        <fullName evidence="3">RNA-binding S4 domain-containing protein</fullName>
    </recommendedName>
</protein>
<dbReference type="SUPFAM" id="SSF55120">
    <property type="entry name" value="Pseudouridine synthase"/>
    <property type="match status" value="1"/>
</dbReference>